<reference evidence="1" key="2">
    <citation type="submission" date="2019-01" db="UniProtKB">
        <authorList>
            <consortium name="EnsemblPlants"/>
        </authorList>
    </citation>
    <scope>IDENTIFICATION</scope>
    <source>
        <strain evidence="1">cv. Heinz 1706</strain>
    </source>
</reference>
<dbReference type="EnsemblPlants" id="Solyc09g061920.1.1">
    <property type="protein sequence ID" value="Solyc09g061920.1.1.1"/>
    <property type="gene ID" value="Solyc09g061920.1"/>
</dbReference>
<evidence type="ECO:0000313" key="2">
    <source>
        <dbReference type="Proteomes" id="UP000004994"/>
    </source>
</evidence>
<dbReference type="AlphaFoldDB" id="A0A3Q7I555"/>
<evidence type="ECO:0000313" key="1">
    <source>
        <dbReference type="EnsemblPlants" id="Solyc09g061920.1.1.1"/>
    </source>
</evidence>
<dbReference type="InParanoid" id="A0A3Q7I555"/>
<sequence>MFCTRSFSSLLAALVCNRSSFSSLCIAKGRTSSLLASYTIKACFPCHGAPLLLVLFFPCFVFDLKSPPIPSTVPCRWALAFH</sequence>
<dbReference type="Proteomes" id="UP000004994">
    <property type="component" value="Chromosome 9"/>
</dbReference>
<keyword evidence="2" id="KW-1185">Reference proteome</keyword>
<accession>A0A3Q7I555</accession>
<organism evidence="1">
    <name type="scientific">Solanum lycopersicum</name>
    <name type="common">Tomato</name>
    <name type="synonym">Lycopersicon esculentum</name>
    <dbReference type="NCBI Taxonomy" id="4081"/>
    <lineage>
        <taxon>Eukaryota</taxon>
        <taxon>Viridiplantae</taxon>
        <taxon>Streptophyta</taxon>
        <taxon>Embryophyta</taxon>
        <taxon>Tracheophyta</taxon>
        <taxon>Spermatophyta</taxon>
        <taxon>Magnoliopsida</taxon>
        <taxon>eudicotyledons</taxon>
        <taxon>Gunneridae</taxon>
        <taxon>Pentapetalae</taxon>
        <taxon>asterids</taxon>
        <taxon>lamiids</taxon>
        <taxon>Solanales</taxon>
        <taxon>Solanaceae</taxon>
        <taxon>Solanoideae</taxon>
        <taxon>Solaneae</taxon>
        <taxon>Solanum</taxon>
        <taxon>Solanum subgen. Lycopersicon</taxon>
    </lineage>
</organism>
<dbReference type="Gramene" id="Solyc09g061920.1.1">
    <property type="protein sequence ID" value="Solyc09g061920.1.1.1"/>
    <property type="gene ID" value="Solyc09g061920.1"/>
</dbReference>
<name>A0A3Q7I555_SOLLC</name>
<proteinExistence type="predicted"/>
<dbReference type="PaxDb" id="4081-Solyc09g061920.1.1"/>
<protein>
    <submittedName>
        <fullName evidence="1">Uncharacterized protein</fullName>
    </submittedName>
</protein>
<reference evidence="1" key="1">
    <citation type="journal article" date="2012" name="Nature">
        <title>The tomato genome sequence provides insights into fleshy fruit evolution.</title>
        <authorList>
            <consortium name="Tomato Genome Consortium"/>
        </authorList>
    </citation>
    <scope>NUCLEOTIDE SEQUENCE [LARGE SCALE GENOMIC DNA]</scope>
    <source>
        <strain evidence="1">cv. Heinz 1706</strain>
    </source>
</reference>